<dbReference type="PANTHER" id="PTHR46909">
    <property type="entry name" value="39S RIBOSOMAL PROTEIN L36, MITOCHONDRIAL"/>
    <property type="match status" value="1"/>
</dbReference>
<evidence type="ECO:0000256" key="1">
    <source>
        <dbReference type="ARBA" id="ARBA00004173"/>
    </source>
</evidence>
<keyword evidence="5" id="KW-0496">Mitochondrion</keyword>
<keyword evidence="6" id="KW-0687">Ribonucleoprotein</keyword>
<dbReference type="EMBL" id="UYSG01001337">
    <property type="protein sequence ID" value="VDL41359.1"/>
    <property type="molecule type" value="Genomic_DNA"/>
</dbReference>
<comment type="similarity">
    <text evidence="2">Belongs to the bacterial ribosomal protein bL36 family.</text>
</comment>
<evidence type="ECO:0000313" key="9">
    <source>
        <dbReference type="EMBL" id="VDL41359.1"/>
    </source>
</evidence>
<dbReference type="STRING" id="6216.A0A158QDX5"/>
<dbReference type="SUPFAM" id="SSF57840">
    <property type="entry name" value="Ribosomal protein L36"/>
    <property type="match status" value="1"/>
</dbReference>
<accession>A0A158QDX5</accession>
<protein>
    <recommendedName>
        <fullName evidence="7">Large ribosomal subunit protein bL36m</fullName>
    </recommendedName>
    <alternativeName>
        <fullName evidence="8">39S ribosomal protein L36, mitochondrial</fullName>
    </alternativeName>
</protein>
<evidence type="ECO:0000313" key="11">
    <source>
        <dbReference type="WBParaSite" id="HDID_0000394501-mRNA-1"/>
    </source>
</evidence>
<evidence type="ECO:0000256" key="3">
    <source>
        <dbReference type="ARBA" id="ARBA00022946"/>
    </source>
</evidence>
<reference evidence="9 10" key="2">
    <citation type="submission" date="2018-11" db="EMBL/GenBank/DDBJ databases">
        <authorList>
            <consortium name="Pathogen Informatics"/>
        </authorList>
    </citation>
    <scope>NUCLEOTIDE SEQUENCE [LARGE SCALE GENOMIC DNA]</scope>
</reference>
<proteinExistence type="inferred from homology"/>
<dbReference type="OrthoDB" id="10265903at2759"/>
<dbReference type="InterPro" id="IPR052143">
    <property type="entry name" value="Mitoribosomal_bL36m"/>
</dbReference>
<evidence type="ECO:0000313" key="10">
    <source>
        <dbReference type="Proteomes" id="UP000274504"/>
    </source>
</evidence>
<evidence type="ECO:0000256" key="5">
    <source>
        <dbReference type="ARBA" id="ARBA00023128"/>
    </source>
</evidence>
<evidence type="ECO:0000256" key="2">
    <source>
        <dbReference type="ARBA" id="ARBA00007645"/>
    </source>
</evidence>
<sequence>MGEKKAGDFTHVQENNVLGIFFPQSIGNSTSVIGSNFSFVPLTQSFVRNYKTEERLRLRCRDCFFERRDNRLYVECKTHARHRQAQIMSEPRTPWKFRRKIWKHFYRGRKFKPRGQ</sequence>
<evidence type="ECO:0000256" key="6">
    <source>
        <dbReference type="ARBA" id="ARBA00023274"/>
    </source>
</evidence>
<organism evidence="11">
    <name type="scientific">Hymenolepis diminuta</name>
    <name type="common">Rat tapeworm</name>
    <dbReference type="NCBI Taxonomy" id="6216"/>
    <lineage>
        <taxon>Eukaryota</taxon>
        <taxon>Metazoa</taxon>
        <taxon>Spiralia</taxon>
        <taxon>Lophotrochozoa</taxon>
        <taxon>Platyhelminthes</taxon>
        <taxon>Cestoda</taxon>
        <taxon>Eucestoda</taxon>
        <taxon>Cyclophyllidea</taxon>
        <taxon>Hymenolepididae</taxon>
        <taxon>Hymenolepis</taxon>
    </lineage>
</organism>
<evidence type="ECO:0000256" key="7">
    <source>
        <dbReference type="ARBA" id="ARBA00035239"/>
    </source>
</evidence>
<reference evidence="11" key="1">
    <citation type="submission" date="2016-04" db="UniProtKB">
        <authorList>
            <consortium name="WormBaseParasite"/>
        </authorList>
    </citation>
    <scope>IDENTIFICATION</scope>
</reference>
<dbReference type="PANTHER" id="PTHR46909:SF1">
    <property type="entry name" value="LARGE RIBOSOMAL SUBUNIT PROTEIN BL36M"/>
    <property type="match status" value="1"/>
</dbReference>
<dbReference type="GO" id="GO:0005762">
    <property type="term" value="C:mitochondrial large ribosomal subunit"/>
    <property type="evidence" value="ECO:0007669"/>
    <property type="project" value="TreeGrafter"/>
</dbReference>
<keyword evidence="3" id="KW-0809">Transit peptide</keyword>
<evidence type="ECO:0000256" key="4">
    <source>
        <dbReference type="ARBA" id="ARBA00022980"/>
    </source>
</evidence>
<dbReference type="InterPro" id="IPR035977">
    <property type="entry name" value="Ribosomal_bL36_sp"/>
</dbReference>
<dbReference type="GO" id="GO:0003735">
    <property type="term" value="F:structural constituent of ribosome"/>
    <property type="evidence" value="ECO:0007669"/>
    <property type="project" value="InterPro"/>
</dbReference>
<gene>
    <name evidence="9" type="ORF">HDID_LOCUS3943</name>
</gene>
<dbReference type="WBParaSite" id="HDID_0000394501-mRNA-1">
    <property type="protein sequence ID" value="HDID_0000394501-mRNA-1"/>
    <property type="gene ID" value="HDID_0000394501"/>
</dbReference>
<dbReference type="Proteomes" id="UP000274504">
    <property type="component" value="Unassembled WGS sequence"/>
</dbReference>
<comment type="subcellular location">
    <subcellularLocation>
        <location evidence="1">Mitochondrion</location>
    </subcellularLocation>
</comment>
<dbReference type="InterPro" id="IPR000473">
    <property type="entry name" value="Ribosomal_bL36"/>
</dbReference>
<evidence type="ECO:0000256" key="8">
    <source>
        <dbReference type="ARBA" id="ARBA00035411"/>
    </source>
</evidence>
<keyword evidence="4" id="KW-0689">Ribosomal protein</keyword>
<dbReference type="GO" id="GO:0006412">
    <property type="term" value="P:translation"/>
    <property type="evidence" value="ECO:0007669"/>
    <property type="project" value="InterPro"/>
</dbReference>
<dbReference type="AlphaFoldDB" id="A0A158QDX5"/>
<dbReference type="Pfam" id="PF00444">
    <property type="entry name" value="Ribosomal_L36"/>
    <property type="match status" value="1"/>
</dbReference>
<name>A0A158QDX5_HYMDI</name>